<keyword evidence="3" id="KW-1185">Reference proteome</keyword>
<dbReference type="EMBL" id="JAMQON010000002">
    <property type="protein sequence ID" value="MDS0259713.1"/>
    <property type="molecule type" value="Genomic_DNA"/>
</dbReference>
<evidence type="ECO:0000259" key="1">
    <source>
        <dbReference type="Pfam" id="PF13191"/>
    </source>
</evidence>
<dbReference type="SUPFAM" id="SSF52540">
    <property type="entry name" value="P-loop containing nucleoside triphosphate hydrolases"/>
    <property type="match status" value="1"/>
</dbReference>
<dbReference type="InterPro" id="IPR041664">
    <property type="entry name" value="AAA_16"/>
</dbReference>
<gene>
    <name evidence="2" type="ORF">NDI56_09945</name>
</gene>
<dbReference type="Pfam" id="PF13191">
    <property type="entry name" value="AAA_16"/>
    <property type="match status" value="1"/>
</dbReference>
<dbReference type="Gene3D" id="3.40.50.300">
    <property type="entry name" value="P-loop containing nucleotide triphosphate hydrolases"/>
    <property type="match status" value="1"/>
</dbReference>
<dbReference type="InterPro" id="IPR027417">
    <property type="entry name" value="P-loop_NTPase"/>
</dbReference>
<comment type="caution">
    <text evidence="2">The sequence shown here is derived from an EMBL/GenBank/DDBJ whole genome shotgun (WGS) entry which is preliminary data.</text>
</comment>
<name>A0ABU2FCQ3_9EURY</name>
<reference evidence="2 3" key="1">
    <citation type="submission" date="2022-06" db="EMBL/GenBank/DDBJ databases">
        <title>Haloarcula sp. a new haloarchaeum isolate from saline soil.</title>
        <authorList>
            <person name="Strakova D."/>
            <person name="Galisteo C."/>
            <person name="Sanchez-Porro C."/>
            <person name="Ventosa A."/>
        </authorList>
    </citation>
    <scope>NUCLEOTIDE SEQUENCE [LARGE SCALE GENOMIC DNA]</scope>
    <source>
        <strain evidence="2 3">S1CR25-12</strain>
    </source>
</reference>
<protein>
    <submittedName>
        <fullName evidence="2">AAA family ATPase</fullName>
    </submittedName>
</protein>
<sequence>MNIDARITRRQVDAAGLVLDDEAISPVAHVADPVGRGPTLEALLDYLDPILDGDLPPDAYVWGPAGAGKSAVVTALFAHLQPRPSRLGAVVHTATRARPDREPPQSFVYVDARAATTDFGLYHAVLDGIVDESVPTQGVRTDTLLTQLRDALAPSSRRAVVAVDHVGEAETYALSALAERLDGLGDSLALLAIGRDRPAALEDPPAKRIEMPAYDTETLADVVSSRVMSGLDAHALTYQRCRTIATWANGNAHDALAALFAAATRASERRRSRIDDEDIAHACEGIPRPCVPLAQVLMLPPNRQRVLRALLDVGADDCSSVEDTAAAIAADVDLSAGTVKRYLYEFADDGIVERVRMDGSTTGRPPSRVEPRFPTQVFRRLYDLEGTA</sequence>
<evidence type="ECO:0000313" key="2">
    <source>
        <dbReference type="EMBL" id="MDS0259713.1"/>
    </source>
</evidence>
<organism evidence="2 3">
    <name type="scientific">Haloarcula saliterrae</name>
    <dbReference type="NCBI Taxonomy" id="2950534"/>
    <lineage>
        <taxon>Archaea</taxon>
        <taxon>Methanobacteriati</taxon>
        <taxon>Methanobacteriota</taxon>
        <taxon>Stenosarchaea group</taxon>
        <taxon>Halobacteria</taxon>
        <taxon>Halobacteriales</taxon>
        <taxon>Haloarculaceae</taxon>
        <taxon>Haloarcula</taxon>
    </lineage>
</organism>
<evidence type="ECO:0000313" key="3">
    <source>
        <dbReference type="Proteomes" id="UP001259659"/>
    </source>
</evidence>
<dbReference type="RefSeq" id="WP_310919348.1">
    <property type="nucleotide sequence ID" value="NZ_JAMQON010000002.1"/>
</dbReference>
<accession>A0ABU2FCQ3</accession>
<dbReference type="Gene3D" id="1.10.8.60">
    <property type="match status" value="1"/>
</dbReference>
<feature type="domain" description="Orc1-like AAA ATPase" evidence="1">
    <location>
        <begin position="33"/>
        <end position="180"/>
    </location>
</feature>
<proteinExistence type="predicted"/>
<dbReference type="Proteomes" id="UP001259659">
    <property type="component" value="Unassembled WGS sequence"/>
</dbReference>